<evidence type="ECO:0000256" key="1">
    <source>
        <dbReference type="SAM" id="SignalP"/>
    </source>
</evidence>
<dbReference type="Proteomes" id="UP000479293">
    <property type="component" value="Unassembled WGS sequence"/>
</dbReference>
<keyword evidence="3" id="KW-1185">Reference proteome</keyword>
<reference evidence="2 3" key="1">
    <citation type="submission" date="2019-10" db="EMBL/GenBank/DDBJ databases">
        <title>Draft Genome Sequence of Cytophagaceae sp. SJW1-29.</title>
        <authorList>
            <person name="Choi A."/>
        </authorList>
    </citation>
    <scope>NUCLEOTIDE SEQUENCE [LARGE SCALE GENOMIC DNA]</scope>
    <source>
        <strain evidence="2 3">SJW1-29</strain>
    </source>
</reference>
<dbReference type="EMBL" id="WHLY01000004">
    <property type="protein sequence ID" value="MPR37352.1"/>
    <property type="molecule type" value="Genomic_DNA"/>
</dbReference>
<evidence type="ECO:0000313" key="2">
    <source>
        <dbReference type="EMBL" id="MPR37352.1"/>
    </source>
</evidence>
<feature type="signal peptide" evidence="1">
    <location>
        <begin position="1"/>
        <end position="25"/>
    </location>
</feature>
<feature type="chain" id="PRO_5028846644" description="Secretion system C-terminal sorting domain-containing protein" evidence="1">
    <location>
        <begin position="26"/>
        <end position="137"/>
    </location>
</feature>
<evidence type="ECO:0000313" key="3">
    <source>
        <dbReference type="Proteomes" id="UP000479293"/>
    </source>
</evidence>
<gene>
    <name evidence="2" type="ORF">GBK04_29505</name>
</gene>
<keyword evidence="1" id="KW-0732">Signal</keyword>
<protein>
    <recommendedName>
        <fullName evidence="4">Secretion system C-terminal sorting domain-containing protein</fullName>
    </recommendedName>
</protein>
<dbReference type="RefSeq" id="WP_152766770.1">
    <property type="nucleotide sequence ID" value="NZ_WHLY01000004.1"/>
</dbReference>
<proteinExistence type="predicted"/>
<organism evidence="2 3">
    <name type="scientific">Salmonirosea aquatica</name>
    <dbReference type="NCBI Taxonomy" id="2654236"/>
    <lineage>
        <taxon>Bacteria</taxon>
        <taxon>Pseudomonadati</taxon>
        <taxon>Bacteroidota</taxon>
        <taxon>Cytophagia</taxon>
        <taxon>Cytophagales</taxon>
        <taxon>Spirosomataceae</taxon>
        <taxon>Salmonirosea</taxon>
    </lineage>
</organism>
<sequence length="137" mass="15723">MKRARIILTAAVLGLLFTLSPTAHAQLTDTRPTSAQKPSFRVGMYRKVNTFTMNLSIEKRPGDILVVELLDERGRVLHKDALGRRRQNYSRLLNFEEARDGTYTVVVRNGAEEITREIHLSTQTLYEMPKRQLIVQN</sequence>
<comment type="caution">
    <text evidence="2">The sequence shown here is derived from an EMBL/GenBank/DDBJ whole genome shotgun (WGS) entry which is preliminary data.</text>
</comment>
<accession>A0A7C9FTU0</accession>
<evidence type="ECO:0008006" key="4">
    <source>
        <dbReference type="Google" id="ProtNLM"/>
    </source>
</evidence>
<name>A0A7C9FTU0_9BACT</name>
<dbReference type="AlphaFoldDB" id="A0A7C9FTU0"/>